<proteinExistence type="predicted"/>
<dbReference type="PROSITE" id="PS50983">
    <property type="entry name" value="FE_B12_PBP"/>
    <property type="match status" value="1"/>
</dbReference>
<gene>
    <name evidence="3" type="ORF">HLH21_00040</name>
</gene>
<feature type="signal peptide" evidence="1">
    <location>
        <begin position="1"/>
        <end position="26"/>
    </location>
</feature>
<dbReference type="InterPro" id="IPR050902">
    <property type="entry name" value="ABC_Transporter_SBP"/>
</dbReference>
<dbReference type="Gene3D" id="3.40.50.1980">
    <property type="entry name" value="Nitrogenase molybdenum iron protein domain"/>
    <property type="match status" value="2"/>
</dbReference>
<protein>
    <submittedName>
        <fullName evidence="3">ABC transporter substrate-binding protein</fullName>
    </submittedName>
</protein>
<keyword evidence="1" id="KW-0732">Signal</keyword>
<accession>A0A7W4P1U4</accession>
<feature type="domain" description="Fe/B12 periplasmic-binding" evidence="2">
    <location>
        <begin position="45"/>
        <end position="300"/>
    </location>
</feature>
<evidence type="ECO:0000259" key="2">
    <source>
        <dbReference type="PROSITE" id="PS50983"/>
    </source>
</evidence>
<feature type="chain" id="PRO_5031445428" evidence="1">
    <location>
        <begin position="27"/>
        <end position="340"/>
    </location>
</feature>
<dbReference type="AlphaFoldDB" id="A0A7W4P1U4"/>
<evidence type="ECO:0000313" key="3">
    <source>
        <dbReference type="EMBL" id="MBB2174312.1"/>
    </source>
</evidence>
<dbReference type="Gene3D" id="1.20.58.2180">
    <property type="match status" value="1"/>
</dbReference>
<evidence type="ECO:0000256" key="1">
    <source>
        <dbReference type="SAM" id="SignalP"/>
    </source>
</evidence>
<keyword evidence="4" id="KW-1185">Reference proteome</keyword>
<organism evidence="3 4">
    <name type="scientific">Gluconacetobacter johannae</name>
    <dbReference type="NCBI Taxonomy" id="112140"/>
    <lineage>
        <taxon>Bacteria</taxon>
        <taxon>Pseudomonadati</taxon>
        <taxon>Pseudomonadota</taxon>
        <taxon>Alphaproteobacteria</taxon>
        <taxon>Acetobacterales</taxon>
        <taxon>Acetobacteraceae</taxon>
        <taxon>Gluconacetobacter</taxon>
    </lineage>
</organism>
<reference evidence="3 4" key="1">
    <citation type="submission" date="2020-04" db="EMBL/GenBank/DDBJ databases">
        <title>Description of novel Gluconacetobacter.</title>
        <authorList>
            <person name="Sombolestani A."/>
        </authorList>
    </citation>
    <scope>NUCLEOTIDE SEQUENCE [LARGE SCALE GENOMIC DNA]</scope>
    <source>
        <strain evidence="3 4">LMG 21312</strain>
    </source>
</reference>
<dbReference type="Proteomes" id="UP000561066">
    <property type="component" value="Unassembled WGS sequence"/>
</dbReference>
<dbReference type="InterPro" id="IPR002491">
    <property type="entry name" value="ABC_transptr_periplasmic_BD"/>
</dbReference>
<sequence>MRARYRMLVPAMVAMLAGALPGCGQARTVVDMAGHSVSVPDRPGRIADLWFAHNTLTIMLGATGRIAVTDNLPSSRPWMYRVAPALSRAVTVTGPVPNTETLLGAGVDVAFISAGSPAELPLRRSGFPVVDAGFTDASSMIRALHLTADVLGDARAHDMARQYETALMETIRRVRAATADVAIARRPRVLHIKSLAPLTVDGAETIIDDWITTAGGRNAADGIVGVTRPVSMEQVAAWDPDVLVLGPDSGTFDRAAWSALRAVRMGRVYRSPAGVFPWDRYGNEFLLQILWAAQNLYPDRFRDIDMVLETTKFYHSFFGYDLTPAEARRILAALPPEGGR</sequence>
<dbReference type="PANTHER" id="PTHR30535">
    <property type="entry name" value="VITAMIN B12-BINDING PROTEIN"/>
    <property type="match status" value="1"/>
</dbReference>
<dbReference type="Pfam" id="PF01497">
    <property type="entry name" value="Peripla_BP_2"/>
    <property type="match status" value="1"/>
</dbReference>
<dbReference type="PANTHER" id="PTHR30535:SF34">
    <property type="entry name" value="MOLYBDATE-BINDING PROTEIN MOLA"/>
    <property type="match status" value="1"/>
</dbReference>
<dbReference type="SUPFAM" id="SSF53807">
    <property type="entry name" value="Helical backbone' metal receptor"/>
    <property type="match status" value="1"/>
</dbReference>
<dbReference type="EMBL" id="JABEQH010000001">
    <property type="protein sequence ID" value="MBB2174312.1"/>
    <property type="molecule type" value="Genomic_DNA"/>
</dbReference>
<evidence type="ECO:0000313" key="4">
    <source>
        <dbReference type="Proteomes" id="UP000561066"/>
    </source>
</evidence>
<dbReference type="RefSeq" id="WP_182940187.1">
    <property type="nucleotide sequence ID" value="NZ_JABEQH010000001.1"/>
</dbReference>
<name>A0A7W4P1U4_9PROT</name>
<comment type="caution">
    <text evidence="3">The sequence shown here is derived from an EMBL/GenBank/DDBJ whole genome shotgun (WGS) entry which is preliminary data.</text>
</comment>